<feature type="non-terminal residue" evidence="2">
    <location>
        <position position="1"/>
    </location>
</feature>
<name>A0A4Y1ZQJ2_ARAVE</name>
<proteinExistence type="predicted"/>
<evidence type="ECO:0000313" key="2">
    <source>
        <dbReference type="EMBL" id="GBL63004.1"/>
    </source>
</evidence>
<dbReference type="EMBL" id="BGPR01076868">
    <property type="protein sequence ID" value="GBL63004.1"/>
    <property type="molecule type" value="Genomic_DNA"/>
</dbReference>
<organism evidence="2 3">
    <name type="scientific">Araneus ventricosus</name>
    <name type="common">Orbweaver spider</name>
    <name type="synonym">Epeira ventricosa</name>
    <dbReference type="NCBI Taxonomy" id="182803"/>
    <lineage>
        <taxon>Eukaryota</taxon>
        <taxon>Metazoa</taxon>
        <taxon>Ecdysozoa</taxon>
        <taxon>Arthropoda</taxon>
        <taxon>Chelicerata</taxon>
        <taxon>Arachnida</taxon>
        <taxon>Araneae</taxon>
        <taxon>Araneomorphae</taxon>
        <taxon>Entelegynae</taxon>
        <taxon>Araneoidea</taxon>
        <taxon>Araneidae</taxon>
        <taxon>Araneus</taxon>
    </lineage>
</organism>
<evidence type="ECO:0000313" key="3">
    <source>
        <dbReference type="Proteomes" id="UP000499080"/>
    </source>
</evidence>
<protein>
    <submittedName>
        <fullName evidence="2">Uncharacterized protein</fullName>
    </submittedName>
</protein>
<evidence type="ECO:0000256" key="1">
    <source>
        <dbReference type="SAM" id="MobiDB-lite"/>
    </source>
</evidence>
<feature type="compositionally biased region" description="Basic and acidic residues" evidence="1">
    <location>
        <begin position="10"/>
        <end position="25"/>
    </location>
</feature>
<gene>
    <name evidence="2" type="ORF">AVEN_232353_1</name>
</gene>
<feature type="region of interest" description="Disordered" evidence="1">
    <location>
        <begin position="1"/>
        <end position="25"/>
    </location>
</feature>
<dbReference type="Proteomes" id="UP000499080">
    <property type="component" value="Unassembled WGS sequence"/>
</dbReference>
<sequence>EMLSLMTNARDLEPKTNGDDVEGHIMERENNLVIKELLNKEQQEAQ</sequence>
<dbReference type="AlphaFoldDB" id="A0A4Y1ZQJ2"/>
<keyword evidence="3" id="KW-1185">Reference proteome</keyword>
<accession>A0A4Y1ZQJ2</accession>
<reference evidence="2 3" key="1">
    <citation type="journal article" date="2019" name="Sci. Rep.">
        <title>Orb-weaving spider Araneus ventricosus genome elucidates the spidroin gene catalogue.</title>
        <authorList>
            <person name="Kono N."/>
            <person name="Nakamura H."/>
            <person name="Ohtoshi R."/>
            <person name="Moran D.A.P."/>
            <person name="Shinohara A."/>
            <person name="Yoshida Y."/>
            <person name="Fujiwara M."/>
            <person name="Mori M."/>
            <person name="Tomita M."/>
            <person name="Arakawa K."/>
        </authorList>
    </citation>
    <scope>NUCLEOTIDE SEQUENCE [LARGE SCALE GENOMIC DNA]</scope>
</reference>
<comment type="caution">
    <text evidence="2">The sequence shown here is derived from an EMBL/GenBank/DDBJ whole genome shotgun (WGS) entry which is preliminary data.</text>
</comment>